<evidence type="ECO:0000313" key="14">
    <source>
        <dbReference type="EMBL" id="AMN14558.1"/>
    </source>
</evidence>
<keyword evidence="9 12" id="KW-0406">Ion transport</keyword>
<keyword evidence="5 12" id="KW-0138">CF(0)</keyword>
<evidence type="ECO:0000256" key="2">
    <source>
        <dbReference type="ARBA" id="ARBA00008892"/>
    </source>
</evidence>
<dbReference type="CTD" id="4509"/>
<evidence type="ECO:0000256" key="5">
    <source>
        <dbReference type="ARBA" id="ARBA00022547"/>
    </source>
</evidence>
<keyword evidence="4 12" id="KW-0813">Transport</keyword>
<comment type="subcellular location">
    <subcellularLocation>
        <location evidence="1 12">Mitochondrion membrane</location>
        <topology evidence="1 12">Single-pass membrane protein</topology>
    </subcellularLocation>
</comment>
<dbReference type="GO" id="GO:0015078">
    <property type="term" value="F:proton transmembrane transporter activity"/>
    <property type="evidence" value="ECO:0007669"/>
    <property type="project" value="InterPro"/>
</dbReference>
<keyword evidence="7 12" id="KW-0375">Hydrogen ion transport</keyword>
<protein>
    <recommendedName>
        <fullName evidence="12">ATP synthase complex subunit 8</fullName>
    </recommendedName>
</protein>
<evidence type="ECO:0000256" key="10">
    <source>
        <dbReference type="ARBA" id="ARBA00023128"/>
    </source>
</evidence>
<evidence type="ECO:0000256" key="7">
    <source>
        <dbReference type="ARBA" id="ARBA00022781"/>
    </source>
</evidence>
<feature type="transmembrane region" description="Helical" evidence="13">
    <location>
        <begin position="6"/>
        <end position="30"/>
    </location>
</feature>
<sequence length="52" mass="6153">MPQMAPLFWLCLYVFFLISLTLFIILNFFIKPFESNTTSSLLPSPNQKIWKL</sequence>
<name>A0A140GMC2_9EUCA</name>
<evidence type="ECO:0000256" key="4">
    <source>
        <dbReference type="ARBA" id="ARBA00022448"/>
    </source>
</evidence>
<evidence type="ECO:0000256" key="6">
    <source>
        <dbReference type="ARBA" id="ARBA00022692"/>
    </source>
</evidence>
<evidence type="ECO:0000256" key="12">
    <source>
        <dbReference type="RuleBase" id="RU003661"/>
    </source>
</evidence>
<comment type="subunit">
    <text evidence="3">F-type ATPases have 2 components, CF(1) - the catalytic core - and CF(0) - the membrane proton channel.</text>
</comment>
<keyword evidence="6 12" id="KW-0812">Transmembrane</keyword>
<dbReference type="GO" id="GO:0015986">
    <property type="term" value="P:proton motive force-driven ATP synthesis"/>
    <property type="evidence" value="ECO:0007669"/>
    <property type="project" value="InterPro"/>
</dbReference>
<dbReference type="GO" id="GO:0045259">
    <property type="term" value="C:proton-transporting ATP synthase complex"/>
    <property type="evidence" value="ECO:0007669"/>
    <property type="project" value="UniProtKB-KW"/>
</dbReference>
<gene>
    <name evidence="14" type="primary">ATP8</name>
</gene>
<geneLocation type="mitochondrion" evidence="14"/>
<dbReference type="RefSeq" id="YP_009239924.1">
    <property type="nucleotide sequence ID" value="NC_029726.1"/>
</dbReference>
<dbReference type="GO" id="GO:0031966">
    <property type="term" value="C:mitochondrial membrane"/>
    <property type="evidence" value="ECO:0007669"/>
    <property type="project" value="UniProtKB-SubCell"/>
</dbReference>
<accession>A0A140GMC2</accession>
<keyword evidence="10 12" id="KW-0496">Mitochondrion</keyword>
<keyword evidence="8 13" id="KW-1133">Transmembrane helix</keyword>
<evidence type="ECO:0000256" key="9">
    <source>
        <dbReference type="ARBA" id="ARBA00023065"/>
    </source>
</evidence>
<dbReference type="AlphaFoldDB" id="A0A140GMC2"/>
<dbReference type="InterPro" id="IPR001421">
    <property type="entry name" value="ATP8_metazoa"/>
</dbReference>
<evidence type="ECO:0000256" key="3">
    <source>
        <dbReference type="ARBA" id="ARBA00011291"/>
    </source>
</evidence>
<dbReference type="GeneID" id="27109172"/>
<evidence type="ECO:0000256" key="8">
    <source>
        <dbReference type="ARBA" id="ARBA00022989"/>
    </source>
</evidence>
<organism evidence="14">
    <name type="scientific">Leptodius sanguineus</name>
    <dbReference type="NCBI Taxonomy" id="903667"/>
    <lineage>
        <taxon>Eukaryota</taxon>
        <taxon>Metazoa</taxon>
        <taxon>Ecdysozoa</taxon>
        <taxon>Arthropoda</taxon>
        <taxon>Crustacea</taxon>
        <taxon>Multicrustacea</taxon>
        <taxon>Malacostraca</taxon>
        <taxon>Eumalacostraca</taxon>
        <taxon>Eucarida</taxon>
        <taxon>Decapoda</taxon>
        <taxon>Pleocyemata</taxon>
        <taxon>Brachyura</taxon>
        <taxon>Eubrachyura</taxon>
        <taxon>Xanthoidea</taxon>
        <taxon>Xanthidae</taxon>
        <taxon>Leptodius</taxon>
    </lineage>
</organism>
<evidence type="ECO:0000256" key="1">
    <source>
        <dbReference type="ARBA" id="ARBA00004304"/>
    </source>
</evidence>
<keyword evidence="11 13" id="KW-0472">Membrane</keyword>
<dbReference type="EMBL" id="KT896744">
    <property type="protein sequence ID" value="AMN14558.1"/>
    <property type="molecule type" value="Genomic_DNA"/>
</dbReference>
<reference evidence="14" key="1">
    <citation type="submission" date="2015-10" db="EMBL/GenBank/DDBJ databases">
        <authorList>
            <person name="Gilbert D.G."/>
        </authorList>
    </citation>
    <scope>NUCLEOTIDE SEQUENCE</scope>
</reference>
<dbReference type="Pfam" id="PF00895">
    <property type="entry name" value="ATP-synt_8"/>
    <property type="match status" value="1"/>
</dbReference>
<evidence type="ECO:0000256" key="11">
    <source>
        <dbReference type="ARBA" id="ARBA00023136"/>
    </source>
</evidence>
<comment type="similarity">
    <text evidence="2 12">Belongs to the ATPase protein 8 family.</text>
</comment>
<evidence type="ECO:0000256" key="13">
    <source>
        <dbReference type="SAM" id="Phobius"/>
    </source>
</evidence>
<proteinExistence type="inferred from homology"/>